<evidence type="ECO:0000256" key="11">
    <source>
        <dbReference type="ARBA" id="ARBA00023303"/>
    </source>
</evidence>
<evidence type="ECO:0000256" key="1">
    <source>
        <dbReference type="ARBA" id="ARBA00004141"/>
    </source>
</evidence>
<keyword evidence="6" id="KW-0631">Potassium channel</keyword>
<keyword evidence="7" id="KW-0630">Potassium</keyword>
<evidence type="ECO:0000259" key="14">
    <source>
        <dbReference type="Pfam" id="PF07885"/>
    </source>
</evidence>
<name>A0ABD6EE60_9BILA</name>
<feature type="transmembrane region" description="Helical" evidence="13">
    <location>
        <begin position="29"/>
        <end position="50"/>
    </location>
</feature>
<dbReference type="PRINTS" id="PR01333">
    <property type="entry name" value="2POREKCHANEL"/>
</dbReference>
<dbReference type="InterPro" id="IPR003092">
    <property type="entry name" value="2pore_dom_K_chnl_TASK"/>
</dbReference>
<feature type="transmembrane region" description="Helical" evidence="13">
    <location>
        <begin position="88"/>
        <end position="106"/>
    </location>
</feature>
<reference evidence="15 16" key="1">
    <citation type="submission" date="2024-08" db="EMBL/GenBank/DDBJ databases">
        <title>Gnathostoma spinigerum genome.</title>
        <authorList>
            <person name="Gonzalez-Bertolin B."/>
            <person name="Monzon S."/>
            <person name="Zaballos A."/>
            <person name="Jimenez P."/>
            <person name="Dekumyoy P."/>
            <person name="Varona S."/>
            <person name="Cuesta I."/>
            <person name="Sumanam S."/>
            <person name="Adisakwattana P."/>
            <person name="Gasser R.B."/>
            <person name="Hernandez-Gonzalez A."/>
            <person name="Young N.D."/>
            <person name="Perteguer M.J."/>
        </authorList>
    </citation>
    <scope>NUCLEOTIDE SEQUENCE [LARGE SCALE GENOMIC DNA]</scope>
    <source>
        <strain evidence="15">AL3</strain>
        <tissue evidence="15">Liver</tissue>
    </source>
</reference>
<evidence type="ECO:0000256" key="6">
    <source>
        <dbReference type="ARBA" id="ARBA00022826"/>
    </source>
</evidence>
<comment type="similarity">
    <text evidence="2 12">Belongs to the two pore domain potassium channel (TC 1.A.1.8) family.</text>
</comment>
<comment type="caution">
    <text evidence="15">The sequence shown here is derived from an EMBL/GenBank/DDBJ whole genome shotgun (WGS) entry which is preliminary data.</text>
</comment>
<dbReference type="Gene3D" id="1.10.287.70">
    <property type="match status" value="1"/>
</dbReference>
<evidence type="ECO:0000256" key="2">
    <source>
        <dbReference type="ARBA" id="ARBA00006666"/>
    </source>
</evidence>
<dbReference type="GO" id="GO:0005267">
    <property type="term" value="F:potassium channel activity"/>
    <property type="evidence" value="ECO:0007669"/>
    <property type="project" value="UniProtKB-KW"/>
</dbReference>
<evidence type="ECO:0000313" key="16">
    <source>
        <dbReference type="Proteomes" id="UP001608902"/>
    </source>
</evidence>
<keyword evidence="16" id="KW-1185">Reference proteome</keyword>
<dbReference type="AlphaFoldDB" id="A0ABD6EE60"/>
<dbReference type="Pfam" id="PF07885">
    <property type="entry name" value="Ion_trans_2"/>
    <property type="match status" value="2"/>
</dbReference>
<dbReference type="PANTHER" id="PTHR11003:SF172">
    <property type="entry name" value="TWO PORE POTASSIUM CHANNEL PROTEIN SUP-9"/>
    <property type="match status" value="1"/>
</dbReference>
<keyword evidence="3 12" id="KW-0813">Transport</keyword>
<evidence type="ECO:0000256" key="13">
    <source>
        <dbReference type="SAM" id="Phobius"/>
    </source>
</evidence>
<evidence type="ECO:0000256" key="8">
    <source>
        <dbReference type="ARBA" id="ARBA00022989"/>
    </source>
</evidence>
<accession>A0ABD6EE60</accession>
<evidence type="ECO:0000256" key="7">
    <source>
        <dbReference type="ARBA" id="ARBA00022958"/>
    </source>
</evidence>
<proteinExistence type="inferred from homology"/>
<dbReference type="PANTHER" id="PTHR11003">
    <property type="entry name" value="POTASSIUM CHANNEL, SUBFAMILY K"/>
    <property type="match status" value="1"/>
</dbReference>
<dbReference type="EMBL" id="JBGFUD010000732">
    <property type="protein sequence ID" value="MFH4975133.1"/>
    <property type="molecule type" value="Genomic_DNA"/>
</dbReference>
<keyword evidence="10 13" id="KW-0472">Membrane</keyword>
<evidence type="ECO:0000313" key="15">
    <source>
        <dbReference type="EMBL" id="MFH4975133.1"/>
    </source>
</evidence>
<feature type="domain" description="Potassium channel" evidence="14">
    <location>
        <begin position="98"/>
        <end position="171"/>
    </location>
</feature>
<organism evidence="15 16">
    <name type="scientific">Gnathostoma spinigerum</name>
    <dbReference type="NCBI Taxonomy" id="75299"/>
    <lineage>
        <taxon>Eukaryota</taxon>
        <taxon>Metazoa</taxon>
        <taxon>Ecdysozoa</taxon>
        <taxon>Nematoda</taxon>
        <taxon>Chromadorea</taxon>
        <taxon>Rhabditida</taxon>
        <taxon>Spirurina</taxon>
        <taxon>Gnathostomatomorpha</taxon>
        <taxon>Gnathostomatoidea</taxon>
        <taxon>Gnathostomatidae</taxon>
        <taxon>Gnathostoma</taxon>
    </lineage>
</organism>
<dbReference type="InterPro" id="IPR013099">
    <property type="entry name" value="K_chnl_dom"/>
</dbReference>
<keyword evidence="8 13" id="KW-1133">Transmembrane helix</keyword>
<evidence type="ECO:0000256" key="3">
    <source>
        <dbReference type="ARBA" id="ARBA00022448"/>
    </source>
</evidence>
<evidence type="ECO:0000256" key="9">
    <source>
        <dbReference type="ARBA" id="ARBA00023065"/>
    </source>
</evidence>
<dbReference type="Proteomes" id="UP001608902">
    <property type="component" value="Unassembled WGS sequence"/>
</dbReference>
<evidence type="ECO:0000256" key="10">
    <source>
        <dbReference type="ARBA" id="ARBA00023136"/>
    </source>
</evidence>
<keyword evidence="5 12" id="KW-0812">Transmembrane</keyword>
<evidence type="ECO:0000256" key="12">
    <source>
        <dbReference type="RuleBase" id="RU003857"/>
    </source>
</evidence>
<dbReference type="GO" id="GO:0016020">
    <property type="term" value="C:membrane"/>
    <property type="evidence" value="ECO:0007669"/>
    <property type="project" value="UniProtKB-SubCell"/>
</dbReference>
<dbReference type="InterPro" id="IPR003280">
    <property type="entry name" value="2pore_dom_K_chnl"/>
</dbReference>
<sequence length="311" mass="34535">MHDDTVTCIVGYEPCDYFKGYGHSTPETILGKLFCMMFALAGIPLGLVMFQSIGERVNTGIAACLRKIRAITLTKGVKLITDVTPTHLLIVSLSIGSMVIVIGTYVFHRAERWTMFEAYYYCVISLSTIGFGDYVPLQVNGILQKDPGYVAFTLLFIICGLAFFSASVNLLVLGFMAPNANVVTSSREPPRAVVFETFAPTRNASLPSRGSNVTRETFDSPKLISLNSSSDGRKMNASEDSCRMLKSLEDLQDIPDTCKSESELREDVLQRIFHCTCNHPSHLEKKLSYTTRRMPITHIDHLVNHRSSTSL</sequence>
<keyword evidence="9 12" id="KW-0406">Ion transport</keyword>
<evidence type="ECO:0000256" key="5">
    <source>
        <dbReference type="ARBA" id="ARBA00022692"/>
    </source>
</evidence>
<dbReference type="SUPFAM" id="SSF81324">
    <property type="entry name" value="Voltage-gated potassium channels"/>
    <property type="match status" value="1"/>
</dbReference>
<protein>
    <recommendedName>
        <fullName evidence="14">Potassium channel domain-containing protein</fullName>
    </recommendedName>
</protein>
<feature type="transmembrane region" description="Helical" evidence="13">
    <location>
        <begin position="118"/>
        <end position="137"/>
    </location>
</feature>
<keyword evidence="11 12" id="KW-0407">Ion channel</keyword>
<feature type="domain" description="Potassium channel" evidence="14">
    <location>
        <begin position="20"/>
        <end position="57"/>
    </location>
</feature>
<keyword evidence="4" id="KW-0633">Potassium transport</keyword>
<feature type="transmembrane region" description="Helical" evidence="13">
    <location>
        <begin position="149"/>
        <end position="177"/>
    </location>
</feature>
<gene>
    <name evidence="15" type="ORF">AB6A40_001842</name>
</gene>
<dbReference type="PRINTS" id="PR01095">
    <property type="entry name" value="TASKCHANNEL"/>
</dbReference>
<evidence type="ECO:0000256" key="4">
    <source>
        <dbReference type="ARBA" id="ARBA00022538"/>
    </source>
</evidence>
<comment type="subcellular location">
    <subcellularLocation>
        <location evidence="1">Membrane</location>
        <topology evidence="1">Multi-pass membrane protein</topology>
    </subcellularLocation>
</comment>